<evidence type="ECO:0000256" key="2">
    <source>
        <dbReference type="SAM" id="SignalP"/>
    </source>
</evidence>
<evidence type="ECO:0000256" key="1">
    <source>
        <dbReference type="SAM" id="MobiDB-lite"/>
    </source>
</evidence>
<dbReference type="AlphaFoldDB" id="A0A2S2E875"/>
<name>A0A2S2E875_9ALTE</name>
<evidence type="ECO:0000313" key="3">
    <source>
        <dbReference type="EMBL" id="AWL13147.1"/>
    </source>
</evidence>
<keyword evidence="2" id="KW-0732">Signal</keyword>
<dbReference type="EMBL" id="CP029347">
    <property type="protein sequence ID" value="AWL13147.1"/>
    <property type="molecule type" value="Genomic_DNA"/>
</dbReference>
<keyword evidence="4" id="KW-1185">Reference proteome</keyword>
<organism evidence="3 4">
    <name type="scientific">Saliniradius amylolyticus</name>
    <dbReference type="NCBI Taxonomy" id="2183582"/>
    <lineage>
        <taxon>Bacteria</taxon>
        <taxon>Pseudomonadati</taxon>
        <taxon>Pseudomonadota</taxon>
        <taxon>Gammaproteobacteria</taxon>
        <taxon>Alteromonadales</taxon>
        <taxon>Alteromonadaceae</taxon>
        <taxon>Saliniradius</taxon>
    </lineage>
</organism>
<sequence>MLSKLSVIVLVFSLSVQSLGWSMPSDSHHSVSDQAHQWLHHLGQSHTHDEHDQTQFEISYSEAGFDHSNPHQDTGTVAIIDLVALRTIERSPGPAIESIVPNWAPPDLEYLSPPPKA</sequence>
<feature type="signal peptide" evidence="2">
    <location>
        <begin position="1"/>
        <end position="20"/>
    </location>
</feature>
<proteinExistence type="predicted"/>
<feature type="region of interest" description="Disordered" evidence="1">
    <location>
        <begin position="95"/>
        <end position="117"/>
    </location>
</feature>
<feature type="chain" id="PRO_5015658451" evidence="2">
    <location>
        <begin position="21"/>
        <end position="117"/>
    </location>
</feature>
<dbReference type="Proteomes" id="UP000245728">
    <property type="component" value="Chromosome"/>
</dbReference>
<accession>A0A2S2E875</accession>
<evidence type="ECO:0000313" key="4">
    <source>
        <dbReference type="Proteomes" id="UP000245728"/>
    </source>
</evidence>
<reference evidence="3 4" key="1">
    <citation type="submission" date="2018-05" db="EMBL/GenBank/DDBJ databases">
        <title>Salinimonas sp. HMF8227 Genome sequencing and assembly.</title>
        <authorList>
            <person name="Kang H."/>
            <person name="Kang J."/>
            <person name="Cha I."/>
            <person name="Kim H."/>
            <person name="Joh K."/>
        </authorList>
    </citation>
    <scope>NUCLEOTIDE SEQUENCE [LARGE SCALE GENOMIC DNA]</scope>
    <source>
        <strain evidence="3 4">HMF8227</strain>
    </source>
</reference>
<gene>
    <name evidence="3" type="ORF">HMF8227_02695</name>
</gene>
<protein>
    <submittedName>
        <fullName evidence="3">Uncharacterized protein</fullName>
    </submittedName>
</protein>
<dbReference type="KEGG" id="salh:HMF8227_02695"/>